<evidence type="ECO:0000256" key="3">
    <source>
        <dbReference type="ARBA" id="ARBA00022989"/>
    </source>
</evidence>
<reference evidence="7 8" key="1">
    <citation type="submission" date="2019-02" db="EMBL/GenBank/DDBJ databases">
        <title>Kribbella capetownensis sp. nov. and Kribbella speibonae sp. nov., isolated from soil.</title>
        <authorList>
            <person name="Curtis S.M."/>
            <person name="Norton I."/>
            <person name="Everest G.J."/>
            <person name="Meyers P.R."/>
        </authorList>
    </citation>
    <scope>NUCLEOTIDE SEQUENCE [LARGE SCALE GENOMIC DNA]</scope>
    <source>
        <strain evidence="7 8">YM55</strain>
    </source>
</reference>
<dbReference type="InterPro" id="IPR007343">
    <property type="entry name" value="Uncharacterised_pept_Zn_put"/>
</dbReference>
<dbReference type="EMBL" id="SJKC01000002">
    <property type="protein sequence ID" value="TCC37945.1"/>
    <property type="molecule type" value="Genomic_DNA"/>
</dbReference>
<comment type="caution">
    <text evidence="7">The sequence shown here is derived from an EMBL/GenBank/DDBJ whole genome shotgun (WGS) entry which is preliminary data.</text>
</comment>
<keyword evidence="4 6" id="KW-0472">Membrane</keyword>
<dbReference type="PANTHER" id="PTHR30168">
    <property type="entry name" value="PUTATIVE MEMBRANE PROTEIN YPFJ"/>
    <property type="match status" value="1"/>
</dbReference>
<gene>
    <name evidence="7" type="ORF">E0H92_15870</name>
</gene>
<feature type="region of interest" description="Disordered" evidence="5">
    <location>
        <begin position="46"/>
        <end position="74"/>
    </location>
</feature>
<proteinExistence type="predicted"/>
<dbReference type="PANTHER" id="PTHR30168:SF0">
    <property type="entry name" value="INNER MEMBRANE PROTEIN"/>
    <property type="match status" value="1"/>
</dbReference>
<evidence type="ECO:0000313" key="7">
    <source>
        <dbReference type="EMBL" id="TCC37945.1"/>
    </source>
</evidence>
<feature type="compositionally biased region" description="Pro residues" evidence="5">
    <location>
        <begin position="58"/>
        <end position="69"/>
    </location>
</feature>
<evidence type="ECO:0000256" key="5">
    <source>
        <dbReference type="SAM" id="MobiDB-lite"/>
    </source>
</evidence>
<keyword evidence="3 6" id="KW-1133">Transmembrane helix</keyword>
<evidence type="ECO:0000256" key="4">
    <source>
        <dbReference type="ARBA" id="ARBA00023136"/>
    </source>
</evidence>
<evidence type="ECO:0008006" key="9">
    <source>
        <dbReference type="Google" id="ProtNLM"/>
    </source>
</evidence>
<organism evidence="7 8">
    <name type="scientific">Kribbella speibonae</name>
    <dbReference type="NCBI Taxonomy" id="1572660"/>
    <lineage>
        <taxon>Bacteria</taxon>
        <taxon>Bacillati</taxon>
        <taxon>Actinomycetota</taxon>
        <taxon>Actinomycetes</taxon>
        <taxon>Propionibacteriales</taxon>
        <taxon>Kribbellaceae</taxon>
        <taxon>Kribbella</taxon>
    </lineage>
</organism>
<evidence type="ECO:0000256" key="2">
    <source>
        <dbReference type="ARBA" id="ARBA00022692"/>
    </source>
</evidence>
<evidence type="ECO:0000256" key="1">
    <source>
        <dbReference type="ARBA" id="ARBA00004167"/>
    </source>
</evidence>
<keyword evidence="2 6" id="KW-0812">Transmembrane</keyword>
<protein>
    <recommendedName>
        <fullName evidence="9">Metalloprotease</fullName>
    </recommendedName>
</protein>
<name>A0A4R0J908_9ACTN</name>
<feature type="transmembrane region" description="Helical" evidence="6">
    <location>
        <begin position="16"/>
        <end position="36"/>
    </location>
</feature>
<comment type="subcellular location">
    <subcellularLocation>
        <location evidence="1">Membrane</location>
        <topology evidence="1">Single-pass membrane protein</topology>
    </subcellularLocation>
</comment>
<dbReference type="AlphaFoldDB" id="A0A4R0J908"/>
<sequence length="321" mass="35009">MYPLGPRGARLPRVNARAGLVTAVVVVLAAVGFVVVRQAGGSDDVPTAGGTLAALTPTPTPTPTPPPTPSKASATRTVDPVAQLLAAKQRVVAQNPLYRVGRLPASRCKEPSVRPTSVANVRRYYTEYIRCLDKVWKPVIEKAGFTFLPPRLDVFTGKTRTLCDVQDSAAYCGSGTISMNATFDIDNYRRYNKLWARTTMAHLVAHEYGHHIQHLIGISDASATRTSYLKGVDAPLLESRRIELQASCLSGVYLGADRNYFPVAGSWRQRWLWTISHRGDEWGTQRDHGSSKSHSRWTRRGFDTGTPAACNTFTASAASVA</sequence>
<dbReference type="Proteomes" id="UP000294225">
    <property type="component" value="Unassembled WGS sequence"/>
</dbReference>
<accession>A0A4R0J908</accession>
<evidence type="ECO:0000313" key="8">
    <source>
        <dbReference type="Proteomes" id="UP000294225"/>
    </source>
</evidence>
<dbReference type="Pfam" id="PF04228">
    <property type="entry name" value="Zn_peptidase"/>
    <property type="match status" value="1"/>
</dbReference>
<feature type="compositionally biased region" description="Low complexity" evidence="5">
    <location>
        <begin position="46"/>
        <end position="57"/>
    </location>
</feature>
<dbReference type="GO" id="GO:0016020">
    <property type="term" value="C:membrane"/>
    <property type="evidence" value="ECO:0007669"/>
    <property type="project" value="UniProtKB-SubCell"/>
</dbReference>
<evidence type="ECO:0000256" key="6">
    <source>
        <dbReference type="SAM" id="Phobius"/>
    </source>
</evidence>